<proteinExistence type="predicted"/>
<dbReference type="GO" id="GO:0006629">
    <property type="term" value="P:lipid metabolic process"/>
    <property type="evidence" value="ECO:0007669"/>
    <property type="project" value="UniProtKB-ARBA"/>
</dbReference>
<evidence type="ECO:0000259" key="2">
    <source>
        <dbReference type="SMART" id="SM00822"/>
    </source>
</evidence>
<evidence type="ECO:0000313" key="3">
    <source>
        <dbReference type="EMBL" id="KPI93178.1"/>
    </source>
</evidence>
<dbReference type="Gene3D" id="3.40.50.720">
    <property type="entry name" value="NAD(P)-binding Rossmann-like Domain"/>
    <property type="match status" value="1"/>
</dbReference>
<keyword evidence="1" id="KW-0560">Oxidoreductase</keyword>
<dbReference type="PROSITE" id="PS00061">
    <property type="entry name" value="ADH_SHORT"/>
    <property type="match status" value="1"/>
</dbReference>
<keyword evidence="4" id="KW-1185">Reference proteome</keyword>
<dbReference type="InterPro" id="IPR020904">
    <property type="entry name" value="Sc_DH/Rdtase_CS"/>
</dbReference>
<organism evidence="3 4">
    <name type="scientific">Papilio xuthus</name>
    <name type="common">Asian swallowtail butterfly</name>
    <dbReference type="NCBI Taxonomy" id="66420"/>
    <lineage>
        <taxon>Eukaryota</taxon>
        <taxon>Metazoa</taxon>
        <taxon>Ecdysozoa</taxon>
        <taxon>Arthropoda</taxon>
        <taxon>Hexapoda</taxon>
        <taxon>Insecta</taxon>
        <taxon>Pterygota</taxon>
        <taxon>Neoptera</taxon>
        <taxon>Endopterygota</taxon>
        <taxon>Lepidoptera</taxon>
        <taxon>Glossata</taxon>
        <taxon>Ditrysia</taxon>
        <taxon>Papilionoidea</taxon>
        <taxon>Papilionidae</taxon>
        <taxon>Papilioninae</taxon>
        <taxon>Papilio</taxon>
    </lineage>
</organism>
<dbReference type="InterPro" id="IPR002347">
    <property type="entry name" value="SDR_fam"/>
</dbReference>
<dbReference type="Pfam" id="PF13561">
    <property type="entry name" value="adh_short_C2"/>
    <property type="match status" value="1"/>
</dbReference>
<dbReference type="AlphaFoldDB" id="A0A194PJG5"/>
<sequence>MAFVGKVVFISGASSGIGAATAVEFAKEGANVVINGRNETKLKNIYQQCEEYSKKTLIVKADISKDEEAKAAIEETIKQFGQLDVLVNNAGFSKSGSILDGNLLSSYDSVMATNVRGAVHLTQLATPHLIKSKGNIINVSSVAGSSCPILPQMISYCVSKAALDHFTRCAALELSGLGVRVNAVSPGPVETDFRQNSGLGEGNRNLRANYTPLKRVSDSIEIADLILFSLASDKAKGITGSNYVSDNGYLIK</sequence>
<dbReference type="InterPro" id="IPR057326">
    <property type="entry name" value="KR_dom"/>
</dbReference>
<gene>
    <name evidence="3" type="ORF">RR46_10438</name>
</gene>
<dbReference type="InterPro" id="IPR036291">
    <property type="entry name" value="NAD(P)-bd_dom_sf"/>
</dbReference>
<dbReference type="PRINTS" id="PR00080">
    <property type="entry name" value="SDRFAMILY"/>
</dbReference>
<reference evidence="3 4" key="1">
    <citation type="journal article" date="2015" name="Nat. Commun.">
        <title>Outbred genome sequencing and CRISPR/Cas9 gene editing in butterflies.</title>
        <authorList>
            <person name="Li X."/>
            <person name="Fan D."/>
            <person name="Zhang W."/>
            <person name="Liu G."/>
            <person name="Zhang L."/>
            <person name="Zhao L."/>
            <person name="Fang X."/>
            <person name="Chen L."/>
            <person name="Dong Y."/>
            <person name="Chen Y."/>
            <person name="Ding Y."/>
            <person name="Zhao R."/>
            <person name="Feng M."/>
            <person name="Zhu Y."/>
            <person name="Feng Y."/>
            <person name="Jiang X."/>
            <person name="Zhu D."/>
            <person name="Xiang H."/>
            <person name="Feng X."/>
            <person name="Li S."/>
            <person name="Wang J."/>
            <person name="Zhang G."/>
            <person name="Kronforst M.R."/>
            <person name="Wang W."/>
        </authorList>
    </citation>
    <scope>NUCLEOTIDE SEQUENCE [LARGE SCALE GENOMIC DNA]</scope>
    <source>
        <strain evidence="3">Ya'a_city_454_Px</strain>
        <tissue evidence="3">Whole body</tissue>
    </source>
</reference>
<feature type="domain" description="Ketoreductase" evidence="2">
    <location>
        <begin position="6"/>
        <end position="187"/>
    </location>
</feature>
<dbReference type="PRINTS" id="PR00081">
    <property type="entry name" value="GDHRDH"/>
</dbReference>
<dbReference type="EMBL" id="KQ459602">
    <property type="protein sequence ID" value="KPI93178.1"/>
    <property type="molecule type" value="Genomic_DNA"/>
</dbReference>
<dbReference type="SMART" id="SM00822">
    <property type="entry name" value="PKS_KR"/>
    <property type="match status" value="1"/>
</dbReference>
<dbReference type="PANTHER" id="PTHR43975:SF2">
    <property type="entry name" value="EG:BACR7A4.14 PROTEIN-RELATED"/>
    <property type="match status" value="1"/>
</dbReference>
<dbReference type="SUPFAM" id="SSF51735">
    <property type="entry name" value="NAD(P)-binding Rossmann-fold domains"/>
    <property type="match status" value="1"/>
</dbReference>
<dbReference type="GO" id="GO:0016491">
    <property type="term" value="F:oxidoreductase activity"/>
    <property type="evidence" value="ECO:0007669"/>
    <property type="project" value="UniProtKB-KW"/>
</dbReference>
<dbReference type="Proteomes" id="UP000053268">
    <property type="component" value="Unassembled WGS sequence"/>
</dbReference>
<dbReference type="PANTHER" id="PTHR43975">
    <property type="entry name" value="ZGC:101858"/>
    <property type="match status" value="1"/>
</dbReference>
<dbReference type="FunFam" id="3.40.50.720:FF:000084">
    <property type="entry name" value="Short-chain dehydrogenase reductase"/>
    <property type="match status" value="1"/>
</dbReference>
<evidence type="ECO:0000256" key="1">
    <source>
        <dbReference type="ARBA" id="ARBA00023002"/>
    </source>
</evidence>
<protein>
    <submittedName>
        <fullName evidence="3">3-oxoacyl-[acyl-carrier-protein] reductase FabG</fullName>
    </submittedName>
</protein>
<name>A0A194PJG5_PAPXU</name>
<evidence type="ECO:0000313" key="4">
    <source>
        <dbReference type="Proteomes" id="UP000053268"/>
    </source>
</evidence>
<accession>A0A194PJG5</accession>
<dbReference type="STRING" id="66420.A0A194PJG5"/>